<dbReference type="PANTHER" id="PTHR30603:SF45">
    <property type="entry name" value="RNA POLYMERASE SIGMA FACTOR SIGF, CHLOROPLASTIC"/>
    <property type="match status" value="1"/>
</dbReference>
<dbReference type="InterPro" id="IPR007627">
    <property type="entry name" value="RNA_pol_sigma70_r2"/>
</dbReference>
<feature type="domain" description="RNA polymerase sigma-70 region 2" evidence="2">
    <location>
        <begin position="1"/>
        <end position="34"/>
    </location>
</feature>
<comment type="similarity">
    <text evidence="1">Belongs to the sigma-70 factor family.</text>
</comment>
<evidence type="ECO:0000256" key="1">
    <source>
        <dbReference type="ARBA" id="ARBA00007788"/>
    </source>
</evidence>
<keyword evidence="4" id="KW-1185">Reference proteome</keyword>
<dbReference type="InterPro" id="IPR013325">
    <property type="entry name" value="RNA_pol_sigma_r2"/>
</dbReference>
<dbReference type="InterPro" id="IPR050239">
    <property type="entry name" value="Sigma-70_RNA_pol_init_factors"/>
</dbReference>
<dbReference type="Pfam" id="PF04542">
    <property type="entry name" value="Sigma70_r2"/>
    <property type="match status" value="1"/>
</dbReference>
<evidence type="ECO:0000259" key="2">
    <source>
        <dbReference type="Pfam" id="PF04542"/>
    </source>
</evidence>
<dbReference type="PANTHER" id="PTHR30603">
    <property type="entry name" value="RNA POLYMERASE SIGMA FACTOR RPO"/>
    <property type="match status" value="1"/>
</dbReference>
<dbReference type="SUPFAM" id="SSF88946">
    <property type="entry name" value="Sigma2 domain of RNA polymerase sigma factors"/>
    <property type="match status" value="1"/>
</dbReference>
<accession>A0ABD1SPV4</accession>
<gene>
    <name evidence="3" type="ORF">Fot_36593</name>
</gene>
<name>A0ABD1SPV4_9LAMI</name>
<proteinExistence type="inferred from homology"/>
<organism evidence="3 4">
    <name type="scientific">Forsythia ovata</name>
    <dbReference type="NCBI Taxonomy" id="205694"/>
    <lineage>
        <taxon>Eukaryota</taxon>
        <taxon>Viridiplantae</taxon>
        <taxon>Streptophyta</taxon>
        <taxon>Embryophyta</taxon>
        <taxon>Tracheophyta</taxon>
        <taxon>Spermatophyta</taxon>
        <taxon>Magnoliopsida</taxon>
        <taxon>eudicotyledons</taxon>
        <taxon>Gunneridae</taxon>
        <taxon>Pentapetalae</taxon>
        <taxon>asterids</taxon>
        <taxon>lamiids</taxon>
        <taxon>Lamiales</taxon>
        <taxon>Oleaceae</taxon>
        <taxon>Forsythieae</taxon>
        <taxon>Forsythia</taxon>
    </lineage>
</organism>
<dbReference type="Gene3D" id="1.20.120.1810">
    <property type="match status" value="1"/>
</dbReference>
<dbReference type="Proteomes" id="UP001604277">
    <property type="component" value="Unassembled WGS sequence"/>
</dbReference>
<evidence type="ECO:0000313" key="4">
    <source>
        <dbReference type="Proteomes" id="UP001604277"/>
    </source>
</evidence>
<reference evidence="4" key="1">
    <citation type="submission" date="2024-07" db="EMBL/GenBank/DDBJ databases">
        <title>Two chromosome-level genome assemblies of Korean endemic species Abeliophyllum distichum and Forsythia ovata (Oleaceae).</title>
        <authorList>
            <person name="Jang H."/>
        </authorList>
    </citation>
    <scope>NUCLEOTIDE SEQUENCE [LARGE SCALE GENOMIC DNA]</scope>
</reference>
<sequence length="108" mass="12442">MGLMRSVEKFRPQAGSRFATYDYWWIRQSIKKAIFRIAIYHLAETIGYPVEINNYIGLSKERVQQLESRAPYKLKQSLGGLGAYAYLLVQSGSCLQIVQLLTSELMYI</sequence>
<protein>
    <submittedName>
        <fullName evidence="3">RNA polymerase sigma factor sigF</fullName>
    </submittedName>
</protein>
<dbReference type="EMBL" id="JBFOLJ010000010">
    <property type="protein sequence ID" value="KAL2502745.1"/>
    <property type="molecule type" value="Genomic_DNA"/>
</dbReference>
<dbReference type="AlphaFoldDB" id="A0ABD1SPV4"/>
<comment type="caution">
    <text evidence="3">The sequence shown here is derived from an EMBL/GenBank/DDBJ whole genome shotgun (WGS) entry which is preliminary data.</text>
</comment>
<evidence type="ECO:0000313" key="3">
    <source>
        <dbReference type="EMBL" id="KAL2502745.1"/>
    </source>
</evidence>